<dbReference type="EMBL" id="JAKEVY010000003">
    <property type="protein sequence ID" value="MCF1715380.1"/>
    <property type="molecule type" value="Genomic_DNA"/>
</dbReference>
<dbReference type="Gene3D" id="3.90.580.10">
    <property type="entry name" value="Zinc finger, CHC2-type domain"/>
    <property type="match status" value="1"/>
</dbReference>
<dbReference type="Proteomes" id="UP001200145">
    <property type="component" value="Unassembled WGS sequence"/>
</dbReference>
<dbReference type="CDD" id="cd01029">
    <property type="entry name" value="TOPRIM_primases"/>
    <property type="match status" value="1"/>
</dbReference>
<dbReference type="InterPro" id="IPR036977">
    <property type="entry name" value="DNA_primase_Znf_CHC2"/>
</dbReference>
<keyword evidence="1" id="KW-0479">Metal-binding</keyword>
<dbReference type="Pfam" id="PF01807">
    <property type="entry name" value="Zn_ribbon_DnaG"/>
    <property type="match status" value="1"/>
</dbReference>
<dbReference type="Gene3D" id="3.40.1360.10">
    <property type="match status" value="1"/>
</dbReference>
<accession>A0ABS9BJH9</accession>
<keyword evidence="6" id="KW-1185">Reference proteome</keyword>
<dbReference type="PANTHER" id="PTHR30313:SF2">
    <property type="entry name" value="DNA PRIMASE"/>
    <property type="match status" value="1"/>
</dbReference>
<evidence type="ECO:0000259" key="4">
    <source>
        <dbReference type="Pfam" id="PF01807"/>
    </source>
</evidence>
<sequence>MNIHDAKQIPIAEILERMGHQPTKKTVSEYWYKSPLRAEKTASFHANVKKNIWYDFGLGDGGDNIDLVINHLKSQGVGSSVSDALRWLNNMFDKAIKIEAVKQEIIEHERPPSTLALKSVKNIYQRVLENYLSDRGIPLQIGARYLKEIRVHNRESGNDFIALGFKNEEEGYEVRNKKFKGSVKAKYISFIRGSNLEKKEIHLFEGVFDFLTAITQNEGKHFEEDVIVLNSITLLPKATPYLKGYGYKVLYSWMDNDEAGKKATEALEQFARSEEGLKHVPMNHRYIPYKDVNAAHMAKLGLSME</sequence>
<dbReference type="Pfam" id="PF13155">
    <property type="entry name" value="Toprim_2"/>
    <property type="match status" value="1"/>
</dbReference>
<dbReference type="SUPFAM" id="SSF57783">
    <property type="entry name" value="Zinc beta-ribbon"/>
    <property type="match status" value="1"/>
</dbReference>
<comment type="caution">
    <text evidence="5">The sequence shown here is derived from an EMBL/GenBank/DDBJ whole genome shotgun (WGS) entry which is preliminary data.</text>
</comment>
<dbReference type="RefSeq" id="WP_234866333.1">
    <property type="nucleotide sequence ID" value="NZ_JAKEVY010000003.1"/>
</dbReference>
<evidence type="ECO:0000256" key="3">
    <source>
        <dbReference type="ARBA" id="ARBA00022833"/>
    </source>
</evidence>
<dbReference type="InterPro" id="IPR050219">
    <property type="entry name" value="DnaG_primase"/>
</dbReference>
<organism evidence="5 6">
    <name type="scientific">Flavihumibacter fluminis</name>
    <dbReference type="NCBI Taxonomy" id="2909236"/>
    <lineage>
        <taxon>Bacteria</taxon>
        <taxon>Pseudomonadati</taxon>
        <taxon>Bacteroidota</taxon>
        <taxon>Chitinophagia</taxon>
        <taxon>Chitinophagales</taxon>
        <taxon>Chitinophagaceae</taxon>
        <taxon>Flavihumibacter</taxon>
    </lineage>
</organism>
<dbReference type="InterPro" id="IPR002694">
    <property type="entry name" value="Znf_CHC2"/>
</dbReference>
<evidence type="ECO:0000256" key="2">
    <source>
        <dbReference type="ARBA" id="ARBA00022771"/>
    </source>
</evidence>
<protein>
    <submittedName>
        <fullName evidence="5">Toprim domain-containing protein</fullName>
    </submittedName>
</protein>
<feature type="domain" description="Zinc finger CHC2-type" evidence="4">
    <location>
        <begin position="8"/>
        <end position="74"/>
    </location>
</feature>
<reference evidence="5 6" key="1">
    <citation type="submission" date="2022-01" db="EMBL/GenBank/DDBJ databases">
        <title>Flavihumibacter sp. nov., isolated from sediment of a river.</title>
        <authorList>
            <person name="Liu H."/>
        </authorList>
    </citation>
    <scope>NUCLEOTIDE SEQUENCE [LARGE SCALE GENOMIC DNA]</scope>
    <source>
        <strain evidence="5 6">RY-1</strain>
    </source>
</reference>
<keyword evidence="3" id="KW-0862">Zinc</keyword>
<gene>
    <name evidence="5" type="ORF">L0U88_12155</name>
</gene>
<keyword evidence="2" id="KW-0863">Zinc-finger</keyword>
<dbReference type="InterPro" id="IPR034154">
    <property type="entry name" value="TOPRIM_DnaG/twinkle"/>
</dbReference>
<proteinExistence type="predicted"/>
<evidence type="ECO:0000313" key="5">
    <source>
        <dbReference type="EMBL" id="MCF1715380.1"/>
    </source>
</evidence>
<name>A0ABS9BJH9_9BACT</name>
<evidence type="ECO:0000256" key="1">
    <source>
        <dbReference type="ARBA" id="ARBA00022723"/>
    </source>
</evidence>
<dbReference type="PANTHER" id="PTHR30313">
    <property type="entry name" value="DNA PRIMASE"/>
    <property type="match status" value="1"/>
</dbReference>
<evidence type="ECO:0000313" key="6">
    <source>
        <dbReference type="Proteomes" id="UP001200145"/>
    </source>
</evidence>